<organism evidence="2 3">
    <name type="scientific">Adineta ricciae</name>
    <name type="common">Rotifer</name>
    <dbReference type="NCBI Taxonomy" id="249248"/>
    <lineage>
        <taxon>Eukaryota</taxon>
        <taxon>Metazoa</taxon>
        <taxon>Spiralia</taxon>
        <taxon>Gnathifera</taxon>
        <taxon>Rotifera</taxon>
        <taxon>Eurotatoria</taxon>
        <taxon>Bdelloidea</taxon>
        <taxon>Adinetida</taxon>
        <taxon>Adinetidae</taxon>
        <taxon>Adineta</taxon>
    </lineage>
</organism>
<keyword evidence="3" id="KW-1185">Reference proteome</keyword>
<sequence length="403" mass="45289">MNYPYTYARCRLQLQPDCDFNPDSLFFHFLKSTKNSFCYDGRKNDGETDQDCGGKCATIRKCSVGATCDKYSDCKSAFCHNITKICLPSYCKDKDKDRQETDIDCGGTCSQGNKCDNGQKCNISSDCQSDLCIDGICLPFTCIDLDEDENETDVDCGGICSLKRKCCNYKKCQNNTDCISGNCNNNICAPKNQCSNNCMNYCQPKFLITFGSGYDQILNTTTNIFGFITDFTFNYTQKPNNGNYVLINSLNNTFSSWFIFQMDHTPYDNGGYMYIINTNQTNSTIFKYNVTNLCIGLCYEFSAYIANVNNLTIQQNNSFANLIFQVETILLKKNLVYANIGNMANNKEVTWMKFGISFNATESAVTLSMISNINAEMGIHIAIDDIELRTCSNDQSRICSIGL</sequence>
<protein>
    <submittedName>
        <fullName evidence="2">Uncharacterized protein</fullName>
    </submittedName>
</protein>
<name>A0A815LW93_ADIRI</name>
<dbReference type="Proteomes" id="UP000663852">
    <property type="component" value="Unassembled WGS sequence"/>
</dbReference>
<gene>
    <name evidence="1" type="ORF">EDS130_LOCUS28465</name>
    <name evidence="2" type="ORF">XAT740_LOCUS34541</name>
</gene>
<dbReference type="Proteomes" id="UP000663828">
    <property type="component" value="Unassembled WGS sequence"/>
</dbReference>
<dbReference type="OrthoDB" id="10053231at2759"/>
<evidence type="ECO:0000313" key="1">
    <source>
        <dbReference type="EMBL" id="CAF1260082.1"/>
    </source>
</evidence>
<accession>A0A815LW93</accession>
<dbReference type="EMBL" id="CAJNOR010003384">
    <property type="protein sequence ID" value="CAF1408512.1"/>
    <property type="molecule type" value="Genomic_DNA"/>
</dbReference>
<comment type="caution">
    <text evidence="2">The sequence shown here is derived from an EMBL/GenBank/DDBJ whole genome shotgun (WGS) entry which is preliminary data.</text>
</comment>
<proteinExistence type="predicted"/>
<evidence type="ECO:0000313" key="2">
    <source>
        <dbReference type="EMBL" id="CAF1408512.1"/>
    </source>
</evidence>
<dbReference type="EMBL" id="CAJNOJ010000185">
    <property type="protein sequence ID" value="CAF1260082.1"/>
    <property type="molecule type" value="Genomic_DNA"/>
</dbReference>
<reference evidence="2" key="1">
    <citation type="submission" date="2021-02" db="EMBL/GenBank/DDBJ databases">
        <authorList>
            <person name="Nowell W R."/>
        </authorList>
    </citation>
    <scope>NUCLEOTIDE SEQUENCE</scope>
</reference>
<dbReference type="AlphaFoldDB" id="A0A815LW93"/>
<evidence type="ECO:0000313" key="3">
    <source>
        <dbReference type="Proteomes" id="UP000663828"/>
    </source>
</evidence>